<organism evidence="1 2">
    <name type="scientific">Fusarium oligoseptatum</name>
    <dbReference type="NCBI Taxonomy" id="2604345"/>
    <lineage>
        <taxon>Eukaryota</taxon>
        <taxon>Fungi</taxon>
        <taxon>Dikarya</taxon>
        <taxon>Ascomycota</taxon>
        <taxon>Pezizomycotina</taxon>
        <taxon>Sordariomycetes</taxon>
        <taxon>Hypocreomycetidae</taxon>
        <taxon>Hypocreales</taxon>
        <taxon>Nectriaceae</taxon>
        <taxon>Fusarium</taxon>
        <taxon>Fusarium solani species complex</taxon>
    </lineage>
</organism>
<protein>
    <submittedName>
        <fullName evidence="1">Uncharacterized protein</fullName>
    </submittedName>
</protein>
<comment type="caution">
    <text evidence="1">The sequence shown here is derived from an EMBL/GenBank/DDBJ whole genome shotgun (WGS) entry which is preliminary data.</text>
</comment>
<name>A0A428RHD8_9HYPO</name>
<dbReference type="EMBL" id="NKCK01000863">
    <property type="protein sequence ID" value="RSL76936.1"/>
    <property type="molecule type" value="Genomic_DNA"/>
</dbReference>
<reference evidence="1 2" key="1">
    <citation type="submission" date="2017-06" db="EMBL/GenBank/DDBJ databases">
        <title>Comparative genomic analysis of Ambrosia Fusariam Clade fungi.</title>
        <authorList>
            <person name="Stajich J.E."/>
            <person name="Carrillo J."/>
            <person name="Kijimoto T."/>
            <person name="Eskalen A."/>
            <person name="O'Donnell K."/>
            <person name="Kasson M."/>
        </authorList>
    </citation>
    <scope>NUCLEOTIDE SEQUENCE [LARGE SCALE GENOMIC DNA]</scope>
    <source>
        <strain evidence="1 2">NRRL62579</strain>
    </source>
</reference>
<dbReference type="Proteomes" id="UP000287144">
    <property type="component" value="Unassembled WGS sequence"/>
</dbReference>
<dbReference type="STRING" id="1325735.A0A428RHD8"/>
<gene>
    <name evidence="1" type="ORF">CEP52_017757</name>
</gene>
<proteinExistence type="predicted"/>
<accession>A0A428RHD8</accession>
<sequence length="135" mass="14838">LVQNDTIPADPMEKLQYNAERLVSSAVVRAYDVMIKEGGAYSTLANGFVRVLLHVPYDDLATLYYHLCEPNGEIDGEDEQSMQQQPRSSVARVLCLCFDELSVPAARPGVAGRGAVGPPCLEDQLRLYPLPDSWA</sequence>
<evidence type="ECO:0000313" key="1">
    <source>
        <dbReference type="EMBL" id="RSL76936.1"/>
    </source>
</evidence>
<dbReference type="AlphaFoldDB" id="A0A428RHD8"/>
<feature type="non-terminal residue" evidence="1">
    <location>
        <position position="1"/>
    </location>
</feature>
<evidence type="ECO:0000313" key="2">
    <source>
        <dbReference type="Proteomes" id="UP000287144"/>
    </source>
</evidence>
<keyword evidence="2" id="KW-1185">Reference proteome</keyword>